<dbReference type="Gene3D" id="3.65.10.10">
    <property type="entry name" value="Enolpyruvate transferase domain"/>
    <property type="match status" value="1"/>
</dbReference>
<evidence type="ECO:0000256" key="14">
    <source>
        <dbReference type="ARBA" id="ARBA00042842"/>
    </source>
</evidence>
<name>A0A645BUA8_9ZZZZ</name>
<keyword evidence="5 17" id="KW-0808">Transferase</keyword>
<evidence type="ECO:0000256" key="3">
    <source>
        <dbReference type="ARBA" id="ARBA00022490"/>
    </source>
</evidence>
<protein>
    <recommendedName>
        <fullName evidence="12">UDP-N-acetylglucosamine 1-carboxyvinyltransferase</fullName>
        <ecNumber evidence="11">2.5.1.7</ecNumber>
    </recommendedName>
    <alternativeName>
        <fullName evidence="13">Enoylpyruvate transferase</fullName>
    </alternativeName>
    <alternativeName>
        <fullName evidence="14">UDP-N-acetylglucosamine enolpyruvyl transferase</fullName>
    </alternativeName>
</protein>
<keyword evidence="7" id="KW-0573">Peptidoglycan synthesis</keyword>
<dbReference type="EMBL" id="VSSQ01022387">
    <property type="protein sequence ID" value="MPM68668.1"/>
    <property type="molecule type" value="Genomic_DNA"/>
</dbReference>
<dbReference type="GO" id="GO:0005737">
    <property type="term" value="C:cytoplasm"/>
    <property type="evidence" value="ECO:0007669"/>
    <property type="project" value="UniProtKB-SubCell"/>
</dbReference>
<dbReference type="GO" id="GO:0008360">
    <property type="term" value="P:regulation of cell shape"/>
    <property type="evidence" value="ECO:0007669"/>
    <property type="project" value="UniProtKB-KW"/>
</dbReference>
<comment type="subcellular location">
    <subcellularLocation>
        <location evidence="1">Cytoplasm</location>
    </subcellularLocation>
</comment>
<keyword evidence="9" id="KW-0961">Cell wall biogenesis/degradation</keyword>
<evidence type="ECO:0000256" key="7">
    <source>
        <dbReference type="ARBA" id="ARBA00022984"/>
    </source>
</evidence>
<dbReference type="GO" id="GO:0008760">
    <property type="term" value="F:UDP-N-acetylglucosamine 1-carboxyvinyltransferase activity"/>
    <property type="evidence" value="ECO:0007669"/>
    <property type="project" value="UniProtKB-EC"/>
</dbReference>
<feature type="domain" description="Enolpyruvate transferase" evidence="16">
    <location>
        <begin position="1"/>
        <end position="66"/>
    </location>
</feature>
<dbReference type="InterPro" id="IPR001986">
    <property type="entry name" value="Enolpyruvate_Tfrase_dom"/>
</dbReference>
<evidence type="ECO:0000256" key="9">
    <source>
        <dbReference type="ARBA" id="ARBA00023316"/>
    </source>
</evidence>
<sequence>MGAKIKVEGRTAIIRGVPKLTGACVAAPDFRAGGALVLAALAAEGITEIESVYHIDRGYEKFEEKLQSLGANIIRRRSG</sequence>
<keyword evidence="6" id="KW-0133">Cell shape</keyword>
<keyword evidence="3" id="KW-0963">Cytoplasm</keyword>
<dbReference type="InterPro" id="IPR050068">
    <property type="entry name" value="MurA_subfamily"/>
</dbReference>
<reference evidence="17" key="1">
    <citation type="submission" date="2019-08" db="EMBL/GenBank/DDBJ databases">
        <authorList>
            <person name="Kucharzyk K."/>
            <person name="Murdoch R.W."/>
            <person name="Higgins S."/>
            <person name="Loffler F."/>
        </authorList>
    </citation>
    <scope>NUCLEOTIDE SEQUENCE</scope>
</reference>
<dbReference type="GO" id="GO:0071555">
    <property type="term" value="P:cell wall organization"/>
    <property type="evidence" value="ECO:0007669"/>
    <property type="project" value="UniProtKB-KW"/>
</dbReference>
<proteinExistence type="inferred from homology"/>
<evidence type="ECO:0000256" key="11">
    <source>
        <dbReference type="ARBA" id="ARBA00039108"/>
    </source>
</evidence>
<dbReference type="SUPFAM" id="SSF55205">
    <property type="entry name" value="EPT/RTPC-like"/>
    <property type="match status" value="1"/>
</dbReference>
<dbReference type="EC" id="2.5.1.7" evidence="11"/>
<dbReference type="GO" id="GO:0051301">
    <property type="term" value="P:cell division"/>
    <property type="evidence" value="ECO:0007669"/>
    <property type="project" value="UniProtKB-KW"/>
</dbReference>
<evidence type="ECO:0000259" key="16">
    <source>
        <dbReference type="Pfam" id="PF00275"/>
    </source>
</evidence>
<evidence type="ECO:0000256" key="8">
    <source>
        <dbReference type="ARBA" id="ARBA00023306"/>
    </source>
</evidence>
<organism evidence="17">
    <name type="scientific">bioreactor metagenome</name>
    <dbReference type="NCBI Taxonomy" id="1076179"/>
    <lineage>
        <taxon>unclassified sequences</taxon>
        <taxon>metagenomes</taxon>
        <taxon>ecological metagenomes</taxon>
    </lineage>
</organism>
<comment type="similarity">
    <text evidence="10">Belongs to the EPSP synthase family. MurA subfamily.</text>
</comment>
<keyword evidence="8" id="KW-0131">Cell cycle</keyword>
<evidence type="ECO:0000256" key="2">
    <source>
        <dbReference type="ARBA" id="ARBA00004752"/>
    </source>
</evidence>
<evidence type="ECO:0000256" key="13">
    <source>
        <dbReference type="ARBA" id="ARBA00042443"/>
    </source>
</evidence>
<evidence type="ECO:0000256" key="12">
    <source>
        <dbReference type="ARBA" id="ARBA00039754"/>
    </source>
</evidence>
<evidence type="ECO:0000313" key="17">
    <source>
        <dbReference type="EMBL" id="MPM68668.1"/>
    </source>
</evidence>
<dbReference type="GO" id="GO:0009252">
    <property type="term" value="P:peptidoglycan biosynthetic process"/>
    <property type="evidence" value="ECO:0007669"/>
    <property type="project" value="UniProtKB-KW"/>
</dbReference>
<dbReference type="PANTHER" id="PTHR43783:SF1">
    <property type="entry name" value="UDP-N-ACETYLGLUCOSAMINE 1-CARBOXYVINYLTRANSFERASE"/>
    <property type="match status" value="1"/>
</dbReference>
<evidence type="ECO:0000256" key="5">
    <source>
        <dbReference type="ARBA" id="ARBA00022679"/>
    </source>
</evidence>
<dbReference type="PANTHER" id="PTHR43783">
    <property type="entry name" value="UDP-N-ACETYLGLUCOSAMINE 1-CARBOXYVINYLTRANSFERASE"/>
    <property type="match status" value="1"/>
</dbReference>
<evidence type="ECO:0000256" key="1">
    <source>
        <dbReference type="ARBA" id="ARBA00004496"/>
    </source>
</evidence>
<evidence type="ECO:0000256" key="6">
    <source>
        <dbReference type="ARBA" id="ARBA00022960"/>
    </source>
</evidence>
<accession>A0A645BUA8</accession>
<gene>
    <name evidence="17" type="primary">murA_18</name>
    <name evidence="17" type="ORF">SDC9_115602</name>
</gene>
<comment type="catalytic activity">
    <reaction evidence="15">
        <text>phosphoenolpyruvate + UDP-N-acetyl-alpha-D-glucosamine = UDP-N-acetyl-3-O-(1-carboxyvinyl)-alpha-D-glucosamine + phosphate</text>
        <dbReference type="Rhea" id="RHEA:18681"/>
        <dbReference type="ChEBI" id="CHEBI:43474"/>
        <dbReference type="ChEBI" id="CHEBI:57705"/>
        <dbReference type="ChEBI" id="CHEBI:58702"/>
        <dbReference type="ChEBI" id="CHEBI:68483"/>
        <dbReference type="EC" id="2.5.1.7"/>
    </reaction>
</comment>
<comment type="caution">
    <text evidence="17">The sequence shown here is derived from an EMBL/GenBank/DDBJ whole genome shotgun (WGS) entry which is preliminary data.</text>
</comment>
<dbReference type="Pfam" id="PF00275">
    <property type="entry name" value="EPSP_synthase"/>
    <property type="match status" value="1"/>
</dbReference>
<evidence type="ECO:0000256" key="15">
    <source>
        <dbReference type="ARBA" id="ARBA00047527"/>
    </source>
</evidence>
<evidence type="ECO:0000256" key="10">
    <source>
        <dbReference type="ARBA" id="ARBA00038367"/>
    </source>
</evidence>
<dbReference type="AlphaFoldDB" id="A0A645BUA8"/>
<dbReference type="InterPro" id="IPR036968">
    <property type="entry name" value="Enolpyruvate_Tfrase_sf"/>
</dbReference>
<dbReference type="InterPro" id="IPR013792">
    <property type="entry name" value="RNA3'P_cycl/enolpyr_Trfase_a/b"/>
</dbReference>
<comment type="pathway">
    <text evidence="2">Cell wall biogenesis; peptidoglycan biosynthesis.</text>
</comment>
<evidence type="ECO:0000256" key="4">
    <source>
        <dbReference type="ARBA" id="ARBA00022618"/>
    </source>
</evidence>
<keyword evidence="4" id="KW-0132">Cell division</keyword>